<reference evidence="2" key="1">
    <citation type="journal article" date="2015" name="Nature">
        <title>Complex archaea that bridge the gap between prokaryotes and eukaryotes.</title>
        <authorList>
            <person name="Spang A."/>
            <person name="Saw J.H."/>
            <person name="Jorgensen S.L."/>
            <person name="Zaremba-Niedzwiedzka K."/>
            <person name="Martijn J."/>
            <person name="Lind A.E."/>
            <person name="van Eijk R."/>
            <person name="Schleper C."/>
            <person name="Guy L."/>
            <person name="Ettema T.J."/>
        </authorList>
    </citation>
    <scope>NUCLEOTIDE SEQUENCE</scope>
</reference>
<sequence>MNSIPLTNHLELRYWIEDNRVVLSIEGIHSQLTPLRPFSLPLRMRIRDAVRRGLREIKDAAYKRRVLASDLDTEVKAALAMGGPVHGGMYTTTNESPIIPQAPPETVGTRGIPPPPVPPRTKFPRVARHEKQ</sequence>
<feature type="region of interest" description="Disordered" evidence="1">
    <location>
        <begin position="83"/>
        <end position="132"/>
    </location>
</feature>
<evidence type="ECO:0000256" key="1">
    <source>
        <dbReference type="SAM" id="MobiDB-lite"/>
    </source>
</evidence>
<name>A0A0F9DXZ9_9ZZZZ</name>
<evidence type="ECO:0000313" key="2">
    <source>
        <dbReference type="EMBL" id="KKL58706.1"/>
    </source>
</evidence>
<dbReference type="AlphaFoldDB" id="A0A0F9DXZ9"/>
<feature type="compositionally biased region" description="Pro residues" evidence="1">
    <location>
        <begin position="112"/>
        <end position="121"/>
    </location>
</feature>
<gene>
    <name evidence="2" type="ORF">LCGC14_2222670</name>
</gene>
<comment type="caution">
    <text evidence="2">The sequence shown here is derived from an EMBL/GenBank/DDBJ whole genome shotgun (WGS) entry which is preliminary data.</text>
</comment>
<protein>
    <submittedName>
        <fullName evidence="2">Uncharacterized protein</fullName>
    </submittedName>
</protein>
<proteinExistence type="predicted"/>
<dbReference type="EMBL" id="LAZR01029729">
    <property type="protein sequence ID" value="KKL58706.1"/>
    <property type="molecule type" value="Genomic_DNA"/>
</dbReference>
<organism evidence="2">
    <name type="scientific">marine sediment metagenome</name>
    <dbReference type="NCBI Taxonomy" id="412755"/>
    <lineage>
        <taxon>unclassified sequences</taxon>
        <taxon>metagenomes</taxon>
        <taxon>ecological metagenomes</taxon>
    </lineage>
</organism>
<accession>A0A0F9DXZ9</accession>